<protein>
    <submittedName>
        <fullName evidence="1">Uncharacterized protein</fullName>
    </submittedName>
</protein>
<proteinExistence type="predicted"/>
<dbReference type="AlphaFoldDB" id="A0A1E4RDU6"/>
<dbReference type="EMBL" id="KV454544">
    <property type="protein sequence ID" value="ODV65420.1"/>
    <property type="molecule type" value="Genomic_DNA"/>
</dbReference>
<dbReference type="Proteomes" id="UP000095085">
    <property type="component" value="Unassembled WGS sequence"/>
</dbReference>
<dbReference type="RefSeq" id="XP_020074487.1">
    <property type="nucleotide sequence ID" value="XM_020221701.1"/>
</dbReference>
<evidence type="ECO:0000313" key="2">
    <source>
        <dbReference type="Proteomes" id="UP000095085"/>
    </source>
</evidence>
<keyword evidence="2" id="KW-1185">Reference proteome</keyword>
<organism evidence="1 2">
    <name type="scientific">Hyphopichia burtonii NRRL Y-1933</name>
    <dbReference type="NCBI Taxonomy" id="984485"/>
    <lineage>
        <taxon>Eukaryota</taxon>
        <taxon>Fungi</taxon>
        <taxon>Dikarya</taxon>
        <taxon>Ascomycota</taxon>
        <taxon>Saccharomycotina</taxon>
        <taxon>Pichiomycetes</taxon>
        <taxon>Debaryomycetaceae</taxon>
        <taxon>Hyphopichia</taxon>
    </lineage>
</organism>
<evidence type="ECO:0000313" key="1">
    <source>
        <dbReference type="EMBL" id="ODV65420.1"/>
    </source>
</evidence>
<reference evidence="2" key="1">
    <citation type="submission" date="2016-05" db="EMBL/GenBank/DDBJ databases">
        <title>Comparative genomics of biotechnologically important yeasts.</title>
        <authorList>
            <consortium name="DOE Joint Genome Institute"/>
            <person name="Riley R."/>
            <person name="Haridas S."/>
            <person name="Wolfe K.H."/>
            <person name="Lopes M.R."/>
            <person name="Hittinger C.T."/>
            <person name="Goker M."/>
            <person name="Salamov A."/>
            <person name="Wisecaver J."/>
            <person name="Long T.M."/>
            <person name="Aerts A.L."/>
            <person name="Barry K."/>
            <person name="Choi C."/>
            <person name="Clum A."/>
            <person name="Coughlan A.Y."/>
            <person name="Deshpande S."/>
            <person name="Douglass A.P."/>
            <person name="Hanson S.J."/>
            <person name="Klenk H.-P."/>
            <person name="Labutti K."/>
            <person name="Lapidus A."/>
            <person name="Lindquist E."/>
            <person name="Lipzen A."/>
            <person name="Meier-Kolthoff J.P."/>
            <person name="Ohm R.A."/>
            <person name="Otillar R.P."/>
            <person name="Pangilinan J."/>
            <person name="Peng Y."/>
            <person name="Rokas A."/>
            <person name="Rosa C.A."/>
            <person name="Scheuner C."/>
            <person name="Sibirny A.A."/>
            <person name="Slot J.C."/>
            <person name="Stielow J.B."/>
            <person name="Sun H."/>
            <person name="Kurtzman C.P."/>
            <person name="Blackwell M."/>
            <person name="Grigoriev I.V."/>
            <person name="Jeffries T.W."/>
        </authorList>
    </citation>
    <scope>NUCLEOTIDE SEQUENCE [LARGE SCALE GENOMIC DNA]</scope>
    <source>
        <strain evidence="2">NRRL Y-1933</strain>
    </source>
</reference>
<name>A0A1E4RDU6_9ASCO</name>
<sequence>MRNNPTTASRNNKRKGTSDAFVIPRASPRYCHTYYPYPPAYWPVYWPGYSPVY</sequence>
<accession>A0A1E4RDU6</accession>
<dbReference type="GeneID" id="30996250"/>
<gene>
    <name evidence="1" type="ORF">HYPBUDRAFT_153740</name>
</gene>